<accession>A0A381WP01</accession>
<keyword evidence="5 6" id="KW-0472">Membrane</keyword>
<dbReference type="InterPro" id="IPR000715">
    <property type="entry name" value="Glycosyl_transferase_4"/>
</dbReference>
<sequence>MYHLLTPFKDNFSVFNLFEYITFRAATAAIGALIISFIIGPWIIRTLRFRQIGEEIRTTGPETHLQKKGTPTMGGIIILGAVLLPTLLFADINNSMIRIILVATIWMGFFGFFDDYLKVVKKMKSGMVARYKLAGQVLLGSIISVWIMSAPEFADFSTKTTVPFLKNVEIDLGRL</sequence>
<feature type="non-terminal residue" evidence="7">
    <location>
        <position position="175"/>
    </location>
</feature>
<proteinExistence type="predicted"/>
<dbReference type="EMBL" id="UINC01012407">
    <property type="protein sequence ID" value="SVA54200.1"/>
    <property type="molecule type" value="Genomic_DNA"/>
</dbReference>
<dbReference type="PANTHER" id="PTHR22926:SF5">
    <property type="entry name" value="PHOSPHO-N-ACETYLMURAMOYL-PENTAPEPTIDE-TRANSFERASE HOMOLOG"/>
    <property type="match status" value="1"/>
</dbReference>
<keyword evidence="4 6" id="KW-1133">Transmembrane helix</keyword>
<organism evidence="7">
    <name type="scientific">marine metagenome</name>
    <dbReference type="NCBI Taxonomy" id="408172"/>
    <lineage>
        <taxon>unclassified sequences</taxon>
        <taxon>metagenomes</taxon>
        <taxon>ecological metagenomes</taxon>
    </lineage>
</organism>
<feature type="transmembrane region" description="Helical" evidence="6">
    <location>
        <begin position="96"/>
        <end position="117"/>
    </location>
</feature>
<evidence type="ECO:0000256" key="4">
    <source>
        <dbReference type="ARBA" id="ARBA00022989"/>
    </source>
</evidence>
<dbReference type="GO" id="GO:0005886">
    <property type="term" value="C:plasma membrane"/>
    <property type="evidence" value="ECO:0007669"/>
    <property type="project" value="TreeGrafter"/>
</dbReference>
<dbReference type="InterPro" id="IPR018480">
    <property type="entry name" value="PNAcMuramoyl-5peptid_Trfase_CS"/>
</dbReference>
<evidence type="ECO:0008006" key="8">
    <source>
        <dbReference type="Google" id="ProtNLM"/>
    </source>
</evidence>
<evidence type="ECO:0000313" key="7">
    <source>
        <dbReference type="EMBL" id="SVA54200.1"/>
    </source>
</evidence>
<feature type="transmembrane region" description="Helical" evidence="6">
    <location>
        <begin position="129"/>
        <end position="148"/>
    </location>
</feature>
<evidence type="ECO:0000256" key="3">
    <source>
        <dbReference type="ARBA" id="ARBA00022692"/>
    </source>
</evidence>
<gene>
    <name evidence="7" type="ORF">METZ01_LOCUS107054</name>
</gene>
<keyword evidence="3 6" id="KW-0812">Transmembrane</keyword>
<name>A0A381WP01_9ZZZZ</name>
<dbReference type="GO" id="GO:0071555">
    <property type="term" value="P:cell wall organization"/>
    <property type="evidence" value="ECO:0007669"/>
    <property type="project" value="TreeGrafter"/>
</dbReference>
<evidence type="ECO:0000256" key="5">
    <source>
        <dbReference type="ARBA" id="ARBA00023136"/>
    </source>
</evidence>
<dbReference type="Pfam" id="PF10555">
    <property type="entry name" value="MraY_sig1"/>
    <property type="match status" value="1"/>
</dbReference>
<dbReference type="PROSITE" id="PS01347">
    <property type="entry name" value="MRAY_1"/>
    <property type="match status" value="1"/>
</dbReference>
<reference evidence="7" key="1">
    <citation type="submission" date="2018-05" db="EMBL/GenBank/DDBJ databases">
        <authorList>
            <person name="Lanie J.A."/>
            <person name="Ng W.-L."/>
            <person name="Kazmierczak K.M."/>
            <person name="Andrzejewski T.M."/>
            <person name="Davidsen T.M."/>
            <person name="Wayne K.J."/>
            <person name="Tettelin H."/>
            <person name="Glass J.I."/>
            <person name="Rusch D."/>
            <person name="Podicherti R."/>
            <person name="Tsui H.-C.T."/>
            <person name="Winkler M.E."/>
        </authorList>
    </citation>
    <scope>NUCLEOTIDE SEQUENCE</scope>
</reference>
<evidence type="ECO:0000256" key="6">
    <source>
        <dbReference type="SAM" id="Phobius"/>
    </source>
</evidence>
<feature type="transmembrane region" description="Helical" evidence="6">
    <location>
        <begin position="20"/>
        <end position="44"/>
    </location>
</feature>
<protein>
    <recommendedName>
        <fullName evidence="8">Phospho-N-acetylmuramoyl-pentapeptide-transferase</fullName>
    </recommendedName>
</protein>
<dbReference type="PANTHER" id="PTHR22926">
    <property type="entry name" value="PHOSPHO-N-ACETYLMURAMOYL-PENTAPEPTIDE-TRANSFERASE"/>
    <property type="match status" value="1"/>
</dbReference>
<keyword evidence="2" id="KW-0808">Transferase</keyword>
<dbReference type="GO" id="GO:0044038">
    <property type="term" value="P:cell wall macromolecule biosynthetic process"/>
    <property type="evidence" value="ECO:0007669"/>
    <property type="project" value="TreeGrafter"/>
</dbReference>
<dbReference type="GO" id="GO:0008963">
    <property type="term" value="F:phospho-N-acetylmuramoyl-pentapeptide-transferase activity"/>
    <property type="evidence" value="ECO:0007669"/>
    <property type="project" value="TreeGrafter"/>
</dbReference>
<dbReference type="AlphaFoldDB" id="A0A381WP01"/>
<comment type="subcellular location">
    <subcellularLocation>
        <location evidence="1">Membrane</location>
        <topology evidence="1">Multi-pass membrane protein</topology>
    </subcellularLocation>
</comment>
<evidence type="ECO:0000256" key="2">
    <source>
        <dbReference type="ARBA" id="ARBA00022679"/>
    </source>
</evidence>
<feature type="transmembrane region" description="Helical" evidence="6">
    <location>
        <begin position="72"/>
        <end position="90"/>
    </location>
</feature>
<evidence type="ECO:0000256" key="1">
    <source>
        <dbReference type="ARBA" id="ARBA00004141"/>
    </source>
</evidence>